<reference evidence="2" key="1">
    <citation type="journal article" date="2024" name="Proc. Natl. Acad. Sci. U.S.A.">
        <title>Extraordinary preservation of gene collinearity over three hundred million years revealed in homosporous lycophytes.</title>
        <authorList>
            <person name="Li C."/>
            <person name="Wickell D."/>
            <person name="Kuo L.Y."/>
            <person name="Chen X."/>
            <person name="Nie B."/>
            <person name="Liao X."/>
            <person name="Peng D."/>
            <person name="Ji J."/>
            <person name="Jenkins J."/>
            <person name="Williams M."/>
            <person name="Shu S."/>
            <person name="Plott C."/>
            <person name="Barry K."/>
            <person name="Rajasekar S."/>
            <person name="Grimwood J."/>
            <person name="Han X."/>
            <person name="Sun S."/>
            <person name="Hou Z."/>
            <person name="He W."/>
            <person name="Dai G."/>
            <person name="Sun C."/>
            <person name="Schmutz J."/>
            <person name="Leebens-Mack J.H."/>
            <person name="Li F.W."/>
            <person name="Wang L."/>
        </authorList>
    </citation>
    <scope>NUCLEOTIDE SEQUENCE [LARGE SCALE GENOMIC DNA]</scope>
    <source>
        <strain evidence="2">cv. PW_Plant_1</strain>
    </source>
</reference>
<gene>
    <name evidence="1" type="ORF">O6H91_12G091500</name>
</gene>
<sequence>MSGDDGFFNQSKDNIDYGTDNQAGDYGSNVTQEGDGVNYDNSYKKGGNYGSTDNQDGYGGGNYNQQDSYGDDTYQKPTGVSDTTGYDEQASNVDAQENVDKYSRNEHLGEGGALAAGAYALYERHEAKEDPENAGRHTIEEDVGAATAVGAAGYAAYEHHQKEGAEDEEENAEGKKPSSWFG</sequence>
<keyword evidence="2" id="KW-1185">Reference proteome</keyword>
<organism evidence="1 2">
    <name type="scientific">Diphasiastrum complanatum</name>
    <name type="common">Issler's clubmoss</name>
    <name type="synonym">Lycopodium complanatum</name>
    <dbReference type="NCBI Taxonomy" id="34168"/>
    <lineage>
        <taxon>Eukaryota</taxon>
        <taxon>Viridiplantae</taxon>
        <taxon>Streptophyta</taxon>
        <taxon>Embryophyta</taxon>
        <taxon>Tracheophyta</taxon>
        <taxon>Lycopodiopsida</taxon>
        <taxon>Lycopodiales</taxon>
        <taxon>Lycopodiaceae</taxon>
        <taxon>Lycopodioideae</taxon>
        <taxon>Diphasiastrum</taxon>
    </lineage>
</organism>
<name>A0ACC2C4T1_DIPCM</name>
<accession>A0ACC2C4T1</accession>
<dbReference type="Proteomes" id="UP001162992">
    <property type="component" value="Chromosome 12"/>
</dbReference>
<evidence type="ECO:0000313" key="1">
    <source>
        <dbReference type="EMBL" id="KAJ7536989.1"/>
    </source>
</evidence>
<protein>
    <submittedName>
        <fullName evidence="1">Uncharacterized protein</fullName>
    </submittedName>
</protein>
<dbReference type="EMBL" id="CM055103">
    <property type="protein sequence ID" value="KAJ7536989.1"/>
    <property type="molecule type" value="Genomic_DNA"/>
</dbReference>
<comment type="caution">
    <text evidence="1">The sequence shown here is derived from an EMBL/GenBank/DDBJ whole genome shotgun (WGS) entry which is preliminary data.</text>
</comment>
<evidence type="ECO:0000313" key="2">
    <source>
        <dbReference type="Proteomes" id="UP001162992"/>
    </source>
</evidence>
<proteinExistence type="predicted"/>